<dbReference type="OrthoDB" id="4571973at2"/>
<reference evidence="1 2" key="1">
    <citation type="submission" date="2018-06" db="EMBL/GenBank/DDBJ databases">
        <title>Genomic Encyclopedia of Type Strains, Phase IV (KMG-IV): sequencing the most valuable type-strain genomes for metagenomic binning, comparative biology and taxonomic classification.</title>
        <authorList>
            <person name="Goeker M."/>
        </authorList>
    </citation>
    <scope>NUCLEOTIDE SEQUENCE [LARGE SCALE GENOMIC DNA]</scope>
    <source>
        <strain evidence="1 2">DSM 44599</strain>
    </source>
</reference>
<accession>A0A366CWV3</accession>
<dbReference type="RefSeq" id="WP_067508005.1">
    <property type="nucleotide sequence ID" value="NZ_JADLPW010000003.1"/>
</dbReference>
<dbReference type="EMBL" id="QNRE01000025">
    <property type="protein sequence ID" value="RBO82095.1"/>
    <property type="molecule type" value="Genomic_DNA"/>
</dbReference>
<sequence length="82" mass="8806">MSDNTDAAHHPAREITDQAGVDALPIGSVVLDAFAAACTRVHSDPLMGWVRATSAVPMGRHCHRPYLPVTVLYVPTEEARNA</sequence>
<dbReference type="STRING" id="1210090.GCA_001613185_02462"/>
<organism evidence="1 2">
    <name type="scientific">Nocardia puris</name>
    <dbReference type="NCBI Taxonomy" id="208602"/>
    <lineage>
        <taxon>Bacteria</taxon>
        <taxon>Bacillati</taxon>
        <taxon>Actinomycetota</taxon>
        <taxon>Actinomycetes</taxon>
        <taxon>Mycobacteriales</taxon>
        <taxon>Nocardiaceae</taxon>
        <taxon>Nocardia</taxon>
    </lineage>
</organism>
<evidence type="ECO:0000313" key="2">
    <source>
        <dbReference type="Proteomes" id="UP000252586"/>
    </source>
</evidence>
<name>A0A366CWV3_9NOCA</name>
<proteinExistence type="predicted"/>
<comment type="caution">
    <text evidence="1">The sequence shown here is derived from an EMBL/GenBank/DDBJ whole genome shotgun (WGS) entry which is preliminary data.</text>
</comment>
<dbReference type="AlphaFoldDB" id="A0A366CWV3"/>
<gene>
    <name evidence="1" type="ORF">DFR74_12550</name>
</gene>
<keyword evidence="2" id="KW-1185">Reference proteome</keyword>
<evidence type="ECO:0000313" key="1">
    <source>
        <dbReference type="EMBL" id="RBO82095.1"/>
    </source>
</evidence>
<dbReference type="Proteomes" id="UP000252586">
    <property type="component" value="Unassembled WGS sequence"/>
</dbReference>
<protein>
    <submittedName>
        <fullName evidence="1">Uncharacterized protein</fullName>
    </submittedName>
</protein>